<accession>X1EKN4</accession>
<comment type="caution">
    <text evidence="1">The sequence shown here is derived from an EMBL/GenBank/DDBJ whole genome shotgun (WGS) entry which is preliminary data.</text>
</comment>
<protein>
    <submittedName>
        <fullName evidence="1">Uncharacterized protein</fullName>
    </submittedName>
</protein>
<proteinExistence type="predicted"/>
<evidence type="ECO:0000313" key="1">
    <source>
        <dbReference type="EMBL" id="GAH33896.1"/>
    </source>
</evidence>
<dbReference type="AlphaFoldDB" id="X1EKN4"/>
<organism evidence="1">
    <name type="scientific">marine sediment metagenome</name>
    <dbReference type="NCBI Taxonomy" id="412755"/>
    <lineage>
        <taxon>unclassified sequences</taxon>
        <taxon>metagenomes</taxon>
        <taxon>ecological metagenomes</taxon>
    </lineage>
</organism>
<sequence length="59" mass="7294">MIEKDEDDLYVPVNFLPYDYIRIAWRNRVLNMLYNFKEITSQERKELKERYKSGFNFPG</sequence>
<gene>
    <name evidence="1" type="ORF">S03H2_12940</name>
</gene>
<reference evidence="1" key="1">
    <citation type="journal article" date="2014" name="Front. Microbiol.">
        <title>High frequency of phylogenetically diverse reductive dehalogenase-homologous genes in deep subseafloor sedimentary metagenomes.</title>
        <authorList>
            <person name="Kawai M."/>
            <person name="Futagami T."/>
            <person name="Toyoda A."/>
            <person name="Takaki Y."/>
            <person name="Nishi S."/>
            <person name="Hori S."/>
            <person name="Arai W."/>
            <person name="Tsubouchi T."/>
            <person name="Morono Y."/>
            <person name="Uchiyama I."/>
            <person name="Ito T."/>
            <person name="Fujiyama A."/>
            <person name="Inagaki F."/>
            <person name="Takami H."/>
        </authorList>
    </citation>
    <scope>NUCLEOTIDE SEQUENCE</scope>
    <source>
        <strain evidence="1">Expedition CK06-06</strain>
    </source>
</reference>
<name>X1EKN4_9ZZZZ</name>
<dbReference type="EMBL" id="BARU01006576">
    <property type="protein sequence ID" value="GAH33896.1"/>
    <property type="molecule type" value="Genomic_DNA"/>
</dbReference>